<accession>A0A6B9KUR5</accession>
<reference evidence="3" key="1">
    <citation type="journal article" date="2015" name="Carbohydr. Res.">
        <title>Structures of three different neutral polysaccharides of Acinetobacter baumannii, NIPH190, NIPH201, and NIPH615, assigned to K30, K45, and K48 capsule types, respectively, based on capsule biosynthesis gene clusters.</title>
        <authorList>
            <person name="Shashkov A.S."/>
            <person name="Kenyon J.J."/>
            <person name="Arbatsky N.P."/>
            <person name="Shneider M.M."/>
            <person name="Popova A.V."/>
            <person name="Miroshnikov K.A."/>
            <person name="Volozhantsev N.V."/>
            <person name="Knirel Y.A."/>
        </authorList>
    </citation>
    <scope>NUCLEOTIDE SEQUENCE</scope>
    <source>
        <strain evidence="3">NIPH 615</strain>
    </source>
</reference>
<dbReference type="InterPro" id="IPR001296">
    <property type="entry name" value="Glyco_trans_1"/>
</dbReference>
<evidence type="ECO:0000259" key="2">
    <source>
        <dbReference type="Pfam" id="PF13439"/>
    </source>
</evidence>
<dbReference type="InterPro" id="IPR028098">
    <property type="entry name" value="Glyco_trans_4-like_N"/>
</dbReference>
<organism evidence="3">
    <name type="scientific">Acinetobacter baumannii</name>
    <dbReference type="NCBI Taxonomy" id="470"/>
    <lineage>
        <taxon>Bacteria</taxon>
        <taxon>Pseudomonadati</taxon>
        <taxon>Pseudomonadota</taxon>
        <taxon>Gammaproteobacteria</taxon>
        <taxon>Moraxellales</taxon>
        <taxon>Moraxellaceae</taxon>
        <taxon>Acinetobacter</taxon>
        <taxon>Acinetobacter calcoaceticus/baumannii complex</taxon>
    </lineage>
</organism>
<evidence type="ECO:0000259" key="1">
    <source>
        <dbReference type="Pfam" id="PF00534"/>
    </source>
</evidence>
<dbReference type="GO" id="GO:1901135">
    <property type="term" value="P:carbohydrate derivative metabolic process"/>
    <property type="evidence" value="ECO:0007669"/>
    <property type="project" value="UniProtKB-ARBA"/>
</dbReference>
<evidence type="ECO:0000313" key="3">
    <source>
        <dbReference type="EMBL" id="QHB12913.1"/>
    </source>
</evidence>
<dbReference type="PANTHER" id="PTHR12526:SF630">
    <property type="entry name" value="GLYCOSYLTRANSFERASE"/>
    <property type="match status" value="1"/>
</dbReference>
<sequence length="358" mass="41030">MGKKNICFLIGNLNHSGGTERVTTLIANELVEKGYNIFILNLVSGTQPFFKLDNRIEVASLYPQAVSMKKHLIGTILKIRNYAKNNNIDTLIDVDSILSVFSVPALFGLKIKHICWEHFNFKVDLGSSFRRLGRRLAAHYCDYIVTLTERDKGFWQSAIKKRNAEIITIMNPSPYKDIVNIPKKENKIILAAGRLTYQKGFDLLLKIWGNIYRDYPDWRLLIVGEGEDRADLENFIQDNEIKNVQLPGRTQDIDSYYRQASIFCLSSRFEGLGMVLLEAQAYGLPIVSFDCDVGPSEIISDSLNGFLVKNNDTKAFEVKLRKLIDLSNDDYISFIKNTKLNYEKFSQEHIVEQWLLII</sequence>
<protein>
    <submittedName>
        <fullName evidence="3">Gtr97</fullName>
    </submittedName>
</protein>
<reference evidence="3" key="2">
    <citation type="submission" date="2019-07" db="EMBL/GenBank/DDBJ databases">
        <authorList>
            <person name="Kenyon J.J."/>
            <person name="Grillot-Courvalin C."/>
            <person name="Earl A."/>
            <person name="Hall R.M."/>
        </authorList>
    </citation>
    <scope>NUCLEOTIDE SEQUENCE</scope>
    <source>
        <strain evidence="3">NIPH 615</strain>
    </source>
</reference>
<dbReference type="EMBL" id="MN166191">
    <property type="protein sequence ID" value="QHB12913.1"/>
    <property type="molecule type" value="Genomic_DNA"/>
</dbReference>
<proteinExistence type="predicted"/>
<gene>
    <name evidence="3" type="primary">gtr97</name>
</gene>
<feature type="domain" description="Glycosyltransferase subfamily 4-like N-terminal" evidence="2">
    <location>
        <begin position="17"/>
        <end position="160"/>
    </location>
</feature>
<name>A0A6B9KUR5_ACIBA</name>
<dbReference type="SUPFAM" id="SSF53756">
    <property type="entry name" value="UDP-Glycosyltransferase/glycogen phosphorylase"/>
    <property type="match status" value="1"/>
</dbReference>
<dbReference type="AlphaFoldDB" id="A0A6B9KUR5"/>
<dbReference type="Pfam" id="PF00534">
    <property type="entry name" value="Glycos_transf_1"/>
    <property type="match status" value="1"/>
</dbReference>
<dbReference type="RefSeq" id="WP_004741002.1">
    <property type="nucleotide sequence ID" value="NZ_CM125919.1"/>
</dbReference>
<dbReference type="Pfam" id="PF13439">
    <property type="entry name" value="Glyco_transf_4"/>
    <property type="match status" value="1"/>
</dbReference>
<feature type="domain" description="Glycosyl transferase family 1" evidence="1">
    <location>
        <begin position="183"/>
        <end position="338"/>
    </location>
</feature>
<dbReference type="GO" id="GO:0016757">
    <property type="term" value="F:glycosyltransferase activity"/>
    <property type="evidence" value="ECO:0007669"/>
    <property type="project" value="InterPro"/>
</dbReference>
<dbReference type="CDD" id="cd03820">
    <property type="entry name" value="GT4_AmsD-like"/>
    <property type="match status" value="1"/>
</dbReference>
<dbReference type="PANTHER" id="PTHR12526">
    <property type="entry name" value="GLYCOSYLTRANSFERASE"/>
    <property type="match status" value="1"/>
</dbReference>
<dbReference type="Gene3D" id="3.40.50.2000">
    <property type="entry name" value="Glycogen Phosphorylase B"/>
    <property type="match status" value="2"/>
</dbReference>